<dbReference type="GO" id="GO:0047869">
    <property type="term" value="F:dimethylpropiothetin dethiomethylase activity"/>
    <property type="evidence" value="ECO:0007669"/>
    <property type="project" value="InterPro"/>
</dbReference>
<comment type="caution">
    <text evidence="1">The sequence shown here is derived from an EMBL/GenBank/DDBJ whole genome shotgun (WGS) entry which is preliminary data.</text>
</comment>
<dbReference type="InterPro" id="IPR014710">
    <property type="entry name" value="RmlC-like_jellyroll"/>
</dbReference>
<dbReference type="Gene3D" id="2.60.120.10">
    <property type="entry name" value="Jelly Rolls"/>
    <property type="match status" value="1"/>
</dbReference>
<organism evidence="1 2">
    <name type="scientific">Roseovarius nubinhibens (strain ATCC BAA-591 / DSM 15170 / ISM)</name>
    <dbReference type="NCBI Taxonomy" id="89187"/>
    <lineage>
        <taxon>Bacteria</taxon>
        <taxon>Pseudomonadati</taxon>
        <taxon>Pseudomonadota</taxon>
        <taxon>Alphaproteobacteria</taxon>
        <taxon>Rhodobacterales</taxon>
        <taxon>Roseobacteraceae</taxon>
        <taxon>Roseovarius</taxon>
    </lineage>
</organism>
<sequence>MDPRWTTLLQEARAAHGATPELRDFCAFPDALRDQPGDPRPDPLAVTLQDAPGDTSARWQGFRDAACAVGPIARWRDTYRHTAIGADLHRHFGCYELLGQDAPYGTEQMRGFLVYQRPGYHYPPHHHPAEEIYLVVAGEAEFHLDGHAPRRLGPGGTVFHPSGVAHALTTHDSPVLAWVLWRGEMDTRPVFSDPALQGEAQR</sequence>
<proteinExistence type="predicted"/>
<dbReference type="Proteomes" id="UP000005954">
    <property type="component" value="Unassembled WGS sequence"/>
</dbReference>
<dbReference type="HOGENOM" id="CLU_107154_2_0_5"/>
<dbReference type="InterPro" id="IPR031723">
    <property type="entry name" value="DMSP_lyase"/>
</dbReference>
<evidence type="ECO:0000313" key="2">
    <source>
        <dbReference type="Proteomes" id="UP000005954"/>
    </source>
</evidence>
<reference evidence="1 2" key="1">
    <citation type="submission" date="2005-12" db="EMBL/GenBank/DDBJ databases">
        <authorList>
            <person name="Moran M.A."/>
            <person name="Ferriera S."/>
            <person name="Johnson J."/>
            <person name="Kravitz S."/>
            <person name="Halpern A."/>
            <person name="Remington K."/>
            <person name="Beeson K."/>
            <person name="Tran B."/>
            <person name="Rogers Y.-H."/>
            <person name="Friedman R."/>
            <person name="Venter J.C."/>
        </authorList>
    </citation>
    <scope>NUCLEOTIDE SEQUENCE [LARGE SCALE GENOMIC DNA]</scope>
    <source>
        <strain evidence="2">ATCC BAA-591 / DSM 15170 / ISM</strain>
    </source>
</reference>
<dbReference type="OrthoDB" id="9083851at2"/>
<accession>A3SNG2</accession>
<dbReference type="STRING" id="89187.ISM_14090"/>
<dbReference type="AlphaFoldDB" id="A3SNG2"/>
<protein>
    <recommendedName>
        <fullName evidence="3">Cupin domain-containing protein</fullName>
    </recommendedName>
</protein>
<dbReference type="Pfam" id="PF16867">
    <property type="entry name" value="DMSP_lyase"/>
    <property type="match status" value="1"/>
</dbReference>
<name>A3SNG2_ROSNI</name>
<dbReference type="RefSeq" id="WP_009814827.1">
    <property type="nucleotide sequence ID" value="NZ_CH724156.1"/>
</dbReference>
<keyword evidence="2" id="KW-1185">Reference proteome</keyword>
<dbReference type="SUPFAM" id="SSF51182">
    <property type="entry name" value="RmlC-like cupins"/>
    <property type="match status" value="1"/>
</dbReference>
<dbReference type="EMBL" id="AALY01000002">
    <property type="protein sequence ID" value="EAP76002.1"/>
    <property type="molecule type" value="Genomic_DNA"/>
</dbReference>
<gene>
    <name evidence="1" type="ORF">ISM_14090</name>
</gene>
<dbReference type="CDD" id="cd20282">
    <property type="entry name" value="cupin_DddQ"/>
    <property type="match status" value="1"/>
</dbReference>
<evidence type="ECO:0000313" key="1">
    <source>
        <dbReference type="EMBL" id="EAP76002.1"/>
    </source>
</evidence>
<dbReference type="InterPro" id="IPR011051">
    <property type="entry name" value="RmlC_Cupin_sf"/>
</dbReference>
<dbReference type="eggNOG" id="COG1917">
    <property type="taxonomic scope" value="Bacteria"/>
</dbReference>
<evidence type="ECO:0008006" key="3">
    <source>
        <dbReference type="Google" id="ProtNLM"/>
    </source>
</evidence>